<gene>
    <name evidence="9" type="ORF">C4D60_Mb05t19540</name>
</gene>
<dbReference type="GO" id="GO:0008652">
    <property type="term" value="P:amino acid biosynthetic process"/>
    <property type="evidence" value="ECO:0007669"/>
    <property type="project" value="UniProtKB-KW"/>
</dbReference>
<dbReference type="SUPFAM" id="SSF51569">
    <property type="entry name" value="Aldolase"/>
    <property type="match status" value="1"/>
</dbReference>
<keyword evidence="10" id="KW-1185">Reference proteome</keyword>
<keyword evidence="8" id="KW-0934">Plastid</keyword>
<protein>
    <recommendedName>
        <fullName evidence="8">Phospho-2-dehydro-3-deoxyheptonate aldolase</fullName>
        <ecNumber evidence="8">2.5.1.54</ecNumber>
    </recommendedName>
</protein>
<keyword evidence="3 8" id="KW-0028">Amino-acid biosynthesis</keyword>
<comment type="catalytic activity">
    <reaction evidence="6 8">
        <text>D-erythrose 4-phosphate + phosphoenolpyruvate + H2O = 7-phospho-2-dehydro-3-deoxy-D-arabino-heptonate + phosphate</text>
        <dbReference type="Rhea" id="RHEA:14717"/>
        <dbReference type="ChEBI" id="CHEBI:15377"/>
        <dbReference type="ChEBI" id="CHEBI:16897"/>
        <dbReference type="ChEBI" id="CHEBI:43474"/>
        <dbReference type="ChEBI" id="CHEBI:58394"/>
        <dbReference type="ChEBI" id="CHEBI:58702"/>
        <dbReference type="EC" id="2.5.1.54"/>
    </reaction>
</comment>
<evidence type="ECO:0000256" key="5">
    <source>
        <dbReference type="ARBA" id="ARBA00023141"/>
    </source>
</evidence>
<evidence type="ECO:0000256" key="4">
    <source>
        <dbReference type="ARBA" id="ARBA00022679"/>
    </source>
</evidence>
<dbReference type="AlphaFoldDB" id="A0A4S8JXD5"/>
<dbReference type="GO" id="GO:0009073">
    <property type="term" value="P:aromatic amino acid family biosynthetic process"/>
    <property type="evidence" value="ECO:0007669"/>
    <property type="project" value="UniProtKB-KW"/>
</dbReference>
<evidence type="ECO:0000256" key="2">
    <source>
        <dbReference type="ARBA" id="ARBA00008911"/>
    </source>
</evidence>
<reference evidence="9 10" key="1">
    <citation type="journal article" date="2019" name="Nat. Plants">
        <title>Genome sequencing of Musa balbisiana reveals subgenome evolution and function divergence in polyploid bananas.</title>
        <authorList>
            <person name="Yao X."/>
        </authorList>
    </citation>
    <scope>NUCLEOTIDE SEQUENCE [LARGE SCALE GENOMIC DNA]</scope>
    <source>
        <strain evidence="10">cv. DH-PKW</strain>
        <tissue evidence="9">Leaves</tissue>
    </source>
</reference>
<dbReference type="STRING" id="52838.A0A4S8JXD5"/>
<accession>A0A4S8JXD5</accession>
<dbReference type="GO" id="GO:0003849">
    <property type="term" value="F:3-deoxy-7-phosphoheptulonate synthase activity"/>
    <property type="evidence" value="ECO:0007669"/>
    <property type="project" value="UniProtKB-EC"/>
</dbReference>
<comment type="caution">
    <text evidence="9">The sequence shown here is derived from an EMBL/GenBank/DDBJ whole genome shotgun (WGS) entry which is preliminary data.</text>
</comment>
<comment type="pathway">
    <text evidence="1 8">Metabolic intermediate biosynthesis; chorismate biosynthesis; chorismate from D-erythrose 4-phosphate and phosphoenolpyruvate: step 1/7.</text>
</comment>
<dbReference type="PANTHER" id="PTHR21337">
    <property type="entry name" value="PHOSPHO-2-DEHYDRO-3-DEOXYHEPTONATE ALDOLASE 1, 2"/>
    <property type="match status" value="1"/>
</dbReference>
<evidence type="ECO:0000256" key="1">
    <source>
        <dbReference type="ARBA" id="ARBA00004688"/>
    </source>
</evidence>
<dbReference type="GO" id="GO:0009507">
    <property type="term" value="C:chloroplast"/>
    <property type="evidence" value="ECO:0007669"/>
    <property type="project" value="UniProtKB-SubCell"/>
</dbReference>
<keyword evidence="5 8" id="KW-0057">Aromatic amino acid biosynthesis</keyword>
<dbReference type="EC" id="2.5.1.54" evidence="8"/>
<dbReference type="InterPro" id="IPR002480">
    <property type="entry name" value="DAHP_synth_2"/>
</dbReference>
<keyword evidence="8" id="KW-0150">Chloroplast</keyword>
<evidence type="ECO:0000256" key="3">
    <source>
        <dbReference type="ARBA" id="ARBA00022605"/>
    </source>
</evidence>
<dbReference type="GO" id="GO:0009423">
    <property type="term" value="P:chorismate biosynthetic process"/>
    <property type="evidence" value="ECO:0007669"/>
    <property type="project" value="UniProtKB-UniPathway"/>
</dbReference>
<keyword evidence="8" id="KW-0809">Transit peptide</keyword>
<organism evidence="9 10">
    <name type="scientific">Musa balbisiana</name>
    <name type="common">Banana</name>
    <dbReference type="NCBI Taxonomy" id="52838"/>
    <lineage>
        <taxon>Eukaryota</taxon>
        <taxon>Viridiplantae</taxon>
        <taxon>Streptophyta</taxon>
        <taxon>Embryophyta</taxon>
        <taxon>Tracheophyta</taxon>
        <taxon>Spermatophyta</taxon>
        <taxon>Magnoliopsida</taxon>
        <taxon>Liliopsida</taxon>
        <taxon>Zingiberales</taxon>
        <taxon>Musaceae</taxon>
        <taxon>Musa</taxon>
    </lineage>
</organism>
<sequence>MSVALMSGGQMPVIKVGRMAGQFAKRRSEPSEEKNGLKLPSYRGDNINGDGFDEKSRIPDPQRMVRAYCQAAEPPPRVRQRWVRRHAARHAVEPRLHRAHSRSKLFCETWNMIVLVKLKINSAEDVELLLIERFIHCRISSSSFSAHFANLIGYLVDDVGK</sequence>
<dbReference type="Proteomes" id="UP000317650">
    <property type="component" value="Chromosome 5"/>
</dbReference>
<dbReference type="EMBL" id="PYDT01000003">
    <property type="protein sequence ID" value="THU66948.1"/>
    <property type="molecule type" value="Genomic_DNA"/>
</dbReference>
<comment type="subcellular location">
    <subcellularLocation>
        <location evidence="8">Plastid</location>
        <location evidence="8">Chloroplast</location>
    </subcellularLocation>
</comment>
<dbReference type="PANTHER" id="PTHR21337:SF0">
    <property type="entry name" value="PHOSPHO-2-DEHYDRO-3-DEOXYHEPTONATE ALDOLASE"/>
    <property type="match status" value="1"/>
</dbReference>
<dbReference type="Pfam" id="PF01474">
    <property type="entry name" value="DAHP_synth_2"/>
    <property type="match status" value="1"/>
</dbReference>
<name>A0A4S8JXD5_MUSBA</name>
<dbReference type="Gene3D" id="3.20.20.70">
    <property type="entry name" value="Aldolase class I"/>
    <property type="match status" value="1"/>
</dbReference>
<evidence type="ECO:0000313" key="10">
    <source>
        <dbReference type="Proteomes" id="UP000317650"/>
    </source>
</evidence>
<proteinExistence type="inferred from homology"/>
<evidence type="ECO:0000256" key="6">
    <source>
        <dbReference type="ARBA" id="ARBA00047508"/>
    </source>
</evidence>
<comment type="similarity">
    <text evidence="2 8">Belongs to the class-II DAHP synthase family.</text>
</comment>
<evidence type="ECO:0000256" key="8">
    <source>
        <dbReference type="RuleBase" id="RU363071"/>
    </source>
</evidence>
<evidence type="ECO:0000256" key="7">
    <source>
        <dbReference type="PIRSR" id="PIRSR602480-1"/>
    </source>
</evidence>
<evidence type="ECO:0000313" key="9">
    <source>
        <dbReference type="EMBL" id="THU66948.1"/>
    </source>
</evidence>
<dbReference type="InterPro" id="IPR013785">
    <property type="entry name" value="Aldolase_TIM"/>
</dbReference>
<feature type="binding site" evidence="7">
    <location>
        <position position="18"/>
    </location>
    <ligand>
        <name>phosphoenolpyruvate</name>
        <dbReference type="ChEBI" id="CHEBI:58702"/>
    </ligand>
</feature>
<keyword evidence="4 8" id="KW-0808">Transferase</keyword>
<dbReference type="UniPathway" id="UPA00053">
    <property type="reaction ID" value="UER00084"/>
</dbReference>